<dbReference type="PANTHER" id="PTHR47955:SF8">
    <property type="entry name" value="CYTOCHROME P450 71D11-LIKE"/>
    <property type="match status" value="1"/>
</dbReference>
<dbReference type="InterPro" id="IPR036396">
    <property type="entry name" value="Cyt_P450_sf"/>
</dbReference>
<protein>
    <recommendedName>
        <fullName evidence="9">Cytochrome P450</fullName>
    </recommendedName>
</protein>
<dbReference type="InterPro" id="IPR001128">
    <property type="entry name" value="Cyt_P450"/>
</dbReference>
<dbReference type="PANTHER" id="PTHR47955">
    <property type="entry name" value="CYTOCHROME P450 FAMILY 71 PROTEIN"/>
    <property type="match status" value="1"/>
</dbReference>
<evidence type="ECO:0000256" key="6">
    <source>
        <dbReference type="ARBA" id="ARBA00023033"/>
    </source>
</evidence>
<evidence type="ECO:0008006" key="9">
    <source>
        <dbReference type="Google" id="ProtNLM"/>
    </source>
</evidence>
<dbReference type="GO" id="GO:0004497">
    <property type="term" value="F:monooxygenase activity"/>
    <property type="evidence" value="ECO:0007669"/>
    <property type="project" value="UniProtKB-KW"/>
</dbReference>
<evidence type="ECO:0000256" key="3">
    <source>
        <dbReference type="ARBA" id="ARBA00022723"/>
    </source>
</evidence>
<name>A0AA88URH9_9ASTE</name>
<dbReference type="SUPFAM" id="SSF48264">
    <property type="entry name" value="Cytochrome P450"/>
    <property type="match status" value="1"/>
</dbReference>
<sequence length="415" mass="45847">MIAKQWKGSKSKLPPGPKLLPPIGNIHQLIGSSLPCHALRELAKNYGPVMHLKLGELIAIIISLPEAAEAVLKTDELSLMQRPLLAAVKATSYGGFGVVFAPYGQYWRQMRKICTVKLLSAKRVRSFRPETAISVNDFNSKELVKRAKIFDGEFGIKGANNAIDSRCPKSFNHVELFRFHSMWEFPIKVVEQLSKLKFNVCNTKCYARTHPPTSSKWDVLKEGNNSGMSKPPANSLAPFTTITKSFPSLHSLPNIALEVMQLAKWNIFSVRFITEFSEDEELEMESMNLETSSSLTDLNDRTRLALSNSMVQIFRSCFQYFPYGEKTTPKPPYDIALTAASRGRCARLSSCVFKAASAASGDEMIMAVSSPSFRSVRTEDSLHGNGAAKRVYYSAQLSGNSNGEALAENCGGLAE</sequence>
<organism evidence="7 8">
    <name type="scientific">Escallonia rubra</name>
    <dbReference type="NCBI Taxonomy" id="112253"/>
    <lineage>
        <taxon>Eukaryota</taxon>
        <taxon>Viridiplantae</taxon>
        <taxon>Streptophyta</taxon>
        <taxon>Embryophyta</taxon>
        <taxon>Tracheophyta</taxon>
        <taxon>Spermatophyta</taxon>
        <taxon>Magnoliopsida</taxon>
        <taxon>eudicotyledons</taxon>
        <taxon>Gunneridae</taxon>
        <taxon>Pentapetalae</taxon>
        <taxon>asterids</taxon>
        <taxon>campanulids</taxon>
        <taxon>Escalloniales</taxon>
        <taxon>Escalloniaceae</taxon>
        <taxon>Escallonia</taxon>
    </lineage>
</organism>
<keyword evidence="2" id="KW-0349">Heme</keyword>
<keyword evidence="4" id="KW-0560">Oxidoreductase</keyword>
<evidence type="ECO:0000313" key="7">
    <source>
        <dbReference type="EMBL" id="KAK2995535.1"/>
    </source>
</evidence>
<dbReference type="GO" id="GO:0016705">
    <property type="term" value="F:oxidoreductase activity, acting on paired donors, with incorporation or reduction of molecular oxygen"/>
    <property type="evidence" value="ECO:0007669"/>
    <property type="project" value="InterPro"/>
</dbReference>
<reference evidence="7" key="1">
    <citation type="submission" date="2022-12" db="EMBL/GenBank/DDBJ databases">
        <title>Draft genome assemblies for two species of Escallonia (Escalloniales).</title>
        <authorList>
            <person name="Chanderbali A."/>
            <person name="Dervinis C."/>
            <person name="Anghel I."/>
            <person name="Soltis D."/>
            <person name="Soltis P."/>
            <person name="Zapata F."/>
        </authorList>
    </citation>
    <scope>NUCLEOTIDE SEQUENCE</scope>
    <source>
        <strain evidence="7">UCBG92.1500</strain>
        <tissue evidence="7">Leaf</tissue>
    </source>
</reference>
<evidence type="ECO:0000256" key="5">
    <source>
        <dbReference type="ARBA" id="ARBA00023004"/>
    </source>
</evidence>
<dbReference type="AlphaFoldDB" id="A0AA88URH9"/>
<comment type="caution">
    <text evidence="7">The sequence shown here is derived from an EMBL/GenBank/DDBJ whole genome shotgun (WGS) entry which is preliminary data.</text>
</comment>
<evidence type="ECO:0000256" key="2">
    <source>
        <dbReference type="ARBA" id="ARBA00022617"/>
    </source>
</evidence>
<dbReference type="Proteomes" id="UP001187471">
    <property type="component" value="Unassembled WGS sequence"/>
</dbReference>
<keyword evidence="3" id="KW-0479">Metal-binding</keyword>
<evidence type="ECO:0000256" key="1">
    <source>
        <dbReference type="ARBA" id="ARBA00010617"/>
    </source>
</evidence>
<gene>
    <name evidence="7" type="ORF">RJ640_026687</name>
</gene>
<evidence type="ECO:0000256" key="4">
    <source>
        <dbReference type="ARBA" id="ARBA00023002"/>
    </source>
</evidence>
<accession>A0AA88URH9</accession>
<dbReference type="EMBL" id="JAVXUO010000088">
    <property type="protein sequence ID" value="KAK2995535.1"/>
    <property type="molecule type" value="Genomic_DNA"/>
</dbReference>
<dbReference type="GO" id="GO:0005506">
    <property type="term" value="F:iron ion binding"/>
    <property type="evidence" value="ECO:0007669"/>
    <property type="project" value="InterPro"/>
</dbReference>
<dbReference type="Gene3D" id="1.10.630.10">
    <property type="entry name" value="Cytochrome P450"/>
    <property type="match status" value="1"/>
</dbReference>
<dbReference type="GO" id="GO:0020037">
    <property type="term" value="F:heme binding"/>
    <property type="evidence" value="ECO:0007669"/>
    <property type="project" value="InterPro"/>
</dbReference>
<keyword evidence="6" id="KW-0503">Monooxygenase</keyword>
<evidence type="ECO:0000313" key="8">
    <source>
        <dbReference type="Proteomes" id="UP001187471"/>
    </source>
</evidence>
<keyword evidence="8" id="KW-1185">Reference proteome</keyword>
<proteinExistence type="inferred from homology"/>
<comment type="similarity">
    <text evidence="1">Belongs to the cytochrome P450 family.</text>
</comment>
<dbReference type="Pfam" id="PF00067">
    <property type="entry name" value="p450"/>
    <property type="match status" value="1"/>
</dbReference>
<keyword evidence="5" id="KW-0408">Iron</keyword>